<evidence type="ECO:0000313" key="2">
    <source>
        <dbReference type="Proteomes" id="UP000324800"/>
    </source>
</evidence>
<dbReference type="EMBL" id="SNRW01001283">
    <property type="protein sequence ID" value="KAA6397015.1"/>
    <property type="molecule type" value="Genomic_DNA"/>
</dbReference>
<evidence type="ECO:0008006" key="3">
    <source>
        <dbReference type="Google" id="ProtNLM"/>
    </source>
</evidence>
<dbReference type="AlphaFoldDB" id="A0A5J4WRJ5"/>
<sequence length="308" mass="34523">MWSGAESMAVSPPDDEVLAQSIDRIVQLGVAQGLSYLRRMRASQMLQESKLKFLCNGPGSDYFAWRMYCTRVKMSAEEEQDRIFKQLSLDRGQYASKPKLTQSLNKFILHNGGSISSAGDVIVQSWPILVSRVCSTADNNYQIRESVDNKIAEQVEQSPRNALKGSSRKEDVQNAQLMAQASRAAKTAQAAMFQASDSVRTVITKNYGTNEQNNPSLSSGEKASILCMVVIERWEMAQPGSAGRIALVMLLAVIFQGGCTDEERKAEDESKQRSRNMSKCLLRDIIQELERELNWYSKVIIGERIYCR</sequence>
<name>A0A5J4WRJ5_9EUKA</name>
<protein>
    <recommendedName>
        <fullName evidence="3">SURP motif domain-containing protein</fullName>
    </recommendedName>
</protein>
<organism evidence="1 2">
    <name type="scientific">Streblomastix strix</name>
    <dbReference type="NCBI Taxonomy" id="222440"/>
    <lineage>
        <taxon>Eukaryota</taxon>
        <taxon>Metamonada</taxon>
        <taxon>Preaxostyla</taxon>
        <taxon>Oxymonadida</taxon>
        <taxon>Streblomastigidae</taxon>
        <taxon>Streblomastix</taxon>
    </lineage>
</organism>
<comment type="caution">
    <text evidence="1">The sequence shown here is derived from an EMBL/GenBank/DDBJ whole genome shotgun (WGS) entry which is preliminary data.</text>
</comment>
<reference evidence="1 2" key="1">
    <citation type="submission" date="2019-03" db="EMBL/GenBank/DDBJ databases">
        <title>Single cell metagenomics reveals metabolic interactions within the superorganism composed of flagellate Streblomastix strix and complex community of Bacteroidetes bacteria on its surface.</title>
        <authorList>
            <person name="Treitli S.C."/>
            <person name="Kolisko M."/>
            <person name="Husnik F."/>
            <person name="Keeling P."/>
            <person name="Hampl V."/>
        </authorList>
    </citation>
    <scope>NUCLEOTIDE SEQUENCE [LARGE SCALE GENOMIC DNA]</scope>
    <source>
        <strain evidence="1">ST1C</strain>
    </source>
</reference>
<gene>
    <name evidence="1" type="ORF">EZS28_007456</name>
</gene>
<evidence type="ECO:0000313" key="1">
    <source>
        <dbReference type="EMBL" id="KAA6397015.1"/>
    </source>
</evidence>
<accession>A0A5J4WRJ5</accession>
<proteinExistence type="predicted"/>
<dbReference type="Proteomes" id="UP000324800">
    <property type="component" value="Unassembled WGS sequence"/>
</dbReference>